<dbReference type="PANTHER" id="PTHR31566:SF0">
    <property type="entry name" value="CYTOCHROME C BIOGENESIS PROTEIN CCS1, CHLOROPLASTIC"/>
    <property type="match status" value="1"/>
</dbReference>
<comment type="caution">
    <text evidence="9">The sequence shown here is derived from an EMBL/GenBank/DDBJ whole genome shotgun (WGS) entry which is preliminary data.</text>
</comment>
<evidence type="ECO:0000256" key="2">
    <source>
        <dbReference type="ARBA" id="ARBA00022692"/>
    </source>
</evidence>
<dbReference type="InterPro" id="IPR007816">
    <property type="entry name" value="ResB-like_domain"/>
</dbReference>
<evidence type="ECO:0000313" key="9">
    <source>
        <dbReference type="EMBL" id="TXG91959.1"/>
    </source>
</evidence>
<keyword evidence="2 7" id="KW-0812">Transmembrane</keyword>
<dbReference type="GO" id="GO:0017004">
    <property type="term" value="P:cytochrome complex assembly"/>
    <property type="evidence" value="ECO:0007669"/>
    <property type="project" value="UniProtKB-KW"/>
</dbReference>
<evidence type="ECO:0000259" key="8">
    <source>
        <dbReference type="Pfam" id="PF05140"/>
    </source>
</evidence>
<feature type="transmembrane region" description="Helical" evidence="7">
    <location>
        <begin position="196"/>
        <end position="216"/>
    </location>
</feature>
<feature type="compositionally biased region" description="Polar residues" evidence="6">
    <location>
        <begin position="547"/>
        <end position="565"/>
    </location>
</feature>
<evidence type="ECO:0000256" key="1">
    <source>
        <dbReference type="ARBA" id="ARBA00004141"/>
    </source>
</evidence>
<dbReference type="InterPro" id="IPR023494">
    <property type="entry name" value="Cyt_c_bgen_Ccs1/CcsB/ResB"/>
</dbReference>
<organism evidence="9 10">
    <name type="scientific">Rhodococcus rhodnii</name>
    <dbReference type="NCBI Taxonomy" id="38312"/>
    <lineage>
        <taxon>Bacteria</taxon>
        <taxon>Bacillati</taxon>
        <taxon>Actinomycetota</taxon>
        <taxon>Actinomycetes</taxon>
        <taxon>Mycobacteriales</taxon>
        <taxon>Nocardiaceae</taxon>
        <taxon>Rhodococcus</taxon>
    </lineage>
</organism>
<keyword evidence="3" id="KW-0201">Cytochrome c-type biogenesis</keyword>
<feature type="region of interest" description="Disordered" evidence="6">
    <location>
        <begin position="546"/>
        <end position="565"/>
    </location>
</feature>
<evidence type="ECO:0000256" key="7">
    <source>
        <dbReference type="SAM" id="Phobius"/>
    </source>
</evidence>
<feature type="domain" description="ResB-like" evidence="8">
    <location>
        <begin position="40"/>
        <end position="536"/>
    </location>
</feature>
<dbReference type="AlphaFoldDB" id="A0A6P2CGT6"/>
<accession>A0A6P2CGT6</accession>
<comment type="subcellular location">
    <subcellularLocation>
        <location evidence="1">Membrane</location>
        <topology evidence="1">Multi-pass membrane protein</topology>
    </subcellularLocation>
</comment>
<feature type="transmembrane region" description="Helical" evidence="7">
    <location>
        <begin position="43"/>
        <end position="60"/>
    </location>
</feature>
<evidence type="ECO:0000256" key="5">
    <source>
        <dbReference type="ARBA" id="ARBA00023136"/>
    </source>
</evidence>
<dbReference type="EMBL" id="QRCM01000001">
    <property type="protein sequence ID" value="TXG91959.1"/>
    <property type="molecule type" value="Genomic_DNA"/>
</dbReference>
<keyword evidence="4 7" id="KW-1133">Transmembrane helix</keyword>
<dbReference type="Pfam" id="PF05140">
    <property type="entry name" value="ResB"/>
    <property type="match status" value="1"/>
</dbReference>
<evidence type="ECO:0000256" key="3">
    <source>
        <dbReference type="ARBA" id="ARBA00022748"/>
    </source>
</evidence>
<dbReference type="RefSeq" id="WP_010837496.1">
    <property type="nucleotide sequence ID" value="NZ_QRCM01000001.1"/>
</dbReference>
<dbReference type="PANTHER" id="PTHR31566">
    <property type="entry name" value="CYTOCHROME C BIOGENESIS PROTEIN CCS1, CHLOROPLASTIC"/>
    <property type="match status" value="1"/>
</dbReference>
<feature type="transmembrane region" description="Helical" evidence="7">
    <location>
        <begin position="476"/>
        <end position="494"/>
    </location>
</feature>
<keyword evidence="5 7" id="KW-0472">Membrane</keyword>
<sequence>MSSTDTDTARDDGPRQVPTQSAWGRALAAARNTWRSLTSMRTALVLLFLLALAAIPGALVPQRSLNEQKVDEYIQARPTLGPIMDRLQLFDVFGSVWFTAIYILLFVSLVGCILPRCVEHAKSLRTPPVAAPRNLARLPHHREGDVAASPEDYAAHVKSSLRGWRTETRVGGPRAKYDDEITVSAEKGYLREVGNLVFHISLVGLLVAIGAGQMFGYEGNRIVVANGEDSFCTASPATFDSFRAGLLVDGTAMMPLCVAVDDFSADYLDTGQAEMFRSHIRYQAGDDIESNTWRETEIAVNHPLRVESDRLYLQGHGYAPTFTVTFPNGESRTETIQWQPEDATTFLSSGAMRFDPPPGMYDTEEERRAGQIAIEGLFAPTAFFHGTLLSSSFPAQNDPAVAIDVYKGETGLDTGIPQSIFQLNQELMNQGRLVQQDRVNLYPGESTTLGDGTEVRFDGAVDFVNVQVSHDPAQNWVLVFAITAMAGLVVSLMIKRRRVWVRIHPSDEGADGERRTVVELGGLARTDQAGWGDEFDGLADRLLESAADSQQHTATTGSNRQENTR</sequence>
<gene>
    <name evidence="9" type="ORF">DW322_19470</name>
</gene>
<protein>
    <submittedName>
        <fullName evidence="9">Cytochrome c biogenesis protein ResB</fullName>
    </submittedName>
</protein>
<feature type="transmembrane region" description="Helical" evidence="7">
    <location>
        <begin position="92"/>
        <end position="114"/>
    </location>
</feature>
<feature type="region of interest" description="Disordered" evidence="6">
    <location>
        <begin position="1"/>
        <end position="20"/>
    </location>
</feature>
<dbReference type="GO" id="GO:0016020">
    <property type="term" value="C:membrane"/>
    <property type="evidence" value="ECO:0007669"/>
    <property type="project" value="UniProtKB-SubCell"/>
</dbReference>
<evidence type="ECO:0000256" key="4">
    <source>
        <dbReference type="ARBA" id="ARBA00022989"/>
    </source>
</evidence>
<evidence type="ECO:0000313" key="10">
    <source>
        <dbReference type="Proteomes" id="UP000471120"/>
    </source>
</evidence>
<name>A0A6P2CGT6_9NOCA</name>
<proteinExistence type="predicted"/>
<dbReference type="Proteomes" id="UP000471120">
    <property type="component" value="Unassembled WGS sequence"/>
</dbReference>
<evidence type="ECO:0000256" key="6">
    <source>
        <dbReference type="SAM" id="MobiDB-lite"/>
    </source>
</evidence>
<reference evidence="9 10" key="1">
    <citation type="submission" date="2018-07" db="EMBL/GenBank/DDBJ databases">
        <title>Genome sequence of Rhodococcus rhodnii ATCC 35071 from Rhodnius prolixus.</title>
        <authorList>
            <person name="Patel V."/>
            <person name="Vogel K.J."/>
        </authorList>
    </citation>
    <scope>NUCLEOTIDE SEQUENCE [LARGE SCALE GENOMIC DNA]</scope>
    <source>
        <strain evidence="9 10">ATCC 35071</strain>
    </source>
</reference>